<dbReference type="Gene3D" id="3.80.10.10">
    <property type="entry name" value="Ribonuclease Inhibitor"/>
    <property type="match status" value="1"/>
</dbReference>
<feature type="compositionally biased region" description="Low complexity" evidence="1">
    <location>
        <begin position="26"/>
        <end position="39"/>
    </location>
</feature>
<evidence type="ECO:0000313" key="4">
    <source>
        <dbReference type="Proteomes" id="UP000887226"/>
    </source>
</evidence>
<evidence type="ECO:0000256" key="1">
    <source>
        <dbReference type="SAM" id="MobiDB-lite"/>
    </source>
</evidence>
<dbReference type="InterPro" id="IPR001810">
    <property type="entry name" value="F-box_dom"/>
</dbReference>
<sequence length="411" mass="46085">MALDAQSNWNAEMSQPLKLAHRPRARSPTSAPTWTSAPPSKEISLPAEIIIQILSYITELPLPQHALHSCALISHIWYSVTIPHLYARPRITGTNYDPFIRTICPSKNAYVRHSPLAALVLRLDMSRLVHNSSRSLTARLLGRLKPNLEEFIAPQASFAVNSFAALSKCTKLRELDLSLISASISNKQLFQTLAPLEKLETLFFPRTSTGLRGRQEEEYKWPPNLRVLHLAGGIDDYFLLHQLVNCPPSLSQLSIQHCASVFAPALLETLSTIGPQLRQFTIRHGMSKLQTGVLDILLILCPKLEALRIDADYISNGMFECIPQNHPLRILDLDCSPQTGADVEINPRVLYEVVENDMLPDLRRVVVSARLAWSATEKTRRDVGDLVEVLEDAEMERPLGQKAGVFVMKDW</sequence>
<dbReference type="Pfam" id="PF12937">
    <property type="entry name" value="F-box-like"/>
    <property type="match status" value="1"/>
</dbReference>
<gene>
    <name evidence="3" type="ORF">BJ878DRAFT_460084</name>
</gene>
<dbReference type="SUPFAM" id="SSF52047">
    <property type="entry name" value="RNI-like"/>
    <property type="match status" value="1"/>
</dbReference>
<comment type="caution">
    <text evidence="3">The sequence shown here is derived from an EMBL/GenBank/DDBJ whole genome shotgun (WGS) entry which is preliminary data.</text>
</comment>
<dbReference type="AlphaFoldDB" id="A0A9P7Z3C3"/>
<feature type="region of interest" description="Disordered" evidence="1">
    <location>
        <begin position="18"/>
        <end position="39"/>
    </location>
</feature>
<keyword evidence="4" id="KW-1185">Reference proteome</keyword>
<dbReference type="OrthoDB" id="2125396at2759"/>
<proteinExistence type="predicted"/>
<dbReference type="EMBL" id="MU253898">
    <property type="protein sequence ID" value="KAG9244555.1"/>
    <property type="molecule type" value="Genomic_DNA"/>
</dbReference>
<evidence type="ECO:0000259" key="2">
    <source>
        <dbReference type="Pfam" id="PF12937"/>
    </source>
</evidence>
<dbReference type="Proteomes" id="UP000887226">
    <property type="component" value="Unassembled WGS sequence"/>
</dbReference>
<organism evidence="3 4">
    <name type="scientific">Calycina marina</name>
    <dbReference type="NCBI Taxonomy" id="1763456"/>
    <lineage>
        <taxon>Eukaryota</taxon>
        <taxon>Fungi</taxon>
        <taxon>Dikarya</taxon>
        <taxon>Ascomycota</taxon>
        <taxon>Pezizomycotina</taxon>
        <taxon>Leotiomycetes</taxon>
        <taxon>Helotiales</taxon>
        <taxon>Pezizellaceae</taxon>
        <taxon>Calycina</taxon>
    </lineage>
</organism>
<dbReference type="InterPro" id="IPR032675">
    <property type="entry name" value="LRR_dom_sf"/>
</dbReference>
<feature type="domain" description="F-box" evidence="2">
    <location>
        <begin position="44"/>
        <end position="90"/>
    </location>
</feature>
<protein>
    <recommendedName>
        <fullName evidence="2">F-box domain-containing protein</fullName>
    </recommendedName>
</protein>
<evidence type="ECO:0000313" key="3">
    <source>
        <dbReference type="EMBL" id="KAG9244555.1"/>
    </source>
</evidence>
<reference evidence="3" key="1">
    <citation type="journal article" date="2021" name="IMA Fungus">
        <title>Genomic characterization of three marine fungi, including Emericellopsis atlantica sp. nov. with signatures of a generalist lifestyle and marine biomass degradation.</title>
        <authorList>
            <person name="Hagestad O.C."/>
            <person name="Hou L."/>
            <person name="Andersen J.H."/>
            <person name="Hansen E.H."/>
            <person name="Altermark B."/>
            <person name="Li C."/>
            <person name="Kuhnert E."/>
            <person name="Cox R.J."/>
            <person name="Crous P.W."/>
            <person name="Spatafora J.W."/>
            <person name="Lail K."/>
            <person name="Amirebrahimi M."/>
            <person name="Lipzen A."/>
            <person name="Pangilinan J."/>
            <person name="Andreopoulos W."/>
            <person name="Hayes R.D."/>
            <person name="Ng V."/>
            <person name="Grigoriev I.V."/>
            <person name="Jackson S.A."/>
            <person name="Sutton T.D.S."/>
            <person name="Dobson A.D.W."/>
            <person name="Rama T."/>
        </authorList>
    </citation>
    <scope>NUCLEOTIDE SEQUENCE</scope>
    <source>
        <strain evidence="3">TRa3180A</strain>
    </source>
</reference>
<name>A0A9P7Z3C3_9HELO</name>
<accession>A0A9P7Z3C3</accession>